<dbReference type="PROSITE" id="PS00027">
    <property type="entry name" value="HOMEOBOX_1"/>
    <property type="match status" value="1"/>
</dbReference>
<comment type="caution">
    <text evidence="13">The sequence shown here is derived from an EMBL/GenBank/DDBJ whole genome shotgun (WGS) entry which is preliminary data.</text>
</comment>
<keyword evidence="5 9" id="KW-0371">Homeobox</keyword>
<dbReference type="PANTHER" id="PTHR24333:SF5">
    <property type="entry name" value="VENT HOMEOBOX"/>
    <property type="match status" value="1"/>
</dbReference>
<name>A0A8S4AEL8_9TELE</name>
<evidence type="ECO:0000313" key="13">
    <source>
        <dbReference type="EMBL" id="CAG5865255.1"/>
    </source>
</evidence>
<dbReference type="PANTHER" id="PTHR24333">
    <property type="entry name" value="HOMEO BOX HB9 LIKE A-RELATED"/>
    <property type="match status" value="1"/>
</dbReference>
<evidence type="ECO:0000256" key="2">
    <source>
        <dbReference type="ARBA" id="ARBA00022473"/>
    </source>
</evidence>
<organism evidence="13 14">
    <name type="scientific">Menidia menidia</name>
    <name type="common">Atlantic silverside</name>
    <dbReference type="NCBI Taxonomy" id="238744"/>
    <lineage>
        <taxon>Eukaryota</taxon>
        <taxon>Metazoa</taxon>
        <taxon>Chordata</taxon>
        <taxon>Craniata</taxon>
        <taxon>Vertebrata</taxon>
        <taxon>Euteleostomi</taxon>
        <taxon>Actinopterygii</taxon>
        <taxon>Neopterygii</taxon>
        <taxon>Teleostei</taxon>
        <taxon>Neoteleostei</taxon>
        <taxon>Acanthomorphata</taxon>
        <taxon>Ovalentaria</taxon>
        <taxon>Atherinomorphae</taxon>
        <taxon>Atheriniformes</taxon>
        <taxon>Atherinopsidae</taxon>
        <taxon>Menidiinae</taxon>
        <taxon>Menidia</taxon>
    </lineage>
</organism>
<evidence type="ECO:0000256" key="6">
    <source>
        <dbReference type="ARBA" id="ARBA00023163"/>
    </source>
</evidence>
<feature type="compositionally biased region" description="Basic and acidic residues" evidence="11">
    <location>
        <begin position="41"/>
        <end position="53"/>
    </location>
</feature>
<dbReference type="PRINTS" id="PR00024">
    <property type="entry name" value="HOMEOBOX"/>
</dbReference>
<feature type="domain" description="Homeobox" evidence="12">
    <location>
        <begin position="82"/>
        <end position="142"/>
    </location>
</feature>
<dbReference type="Proteomes" id="UP000677803">
    <property type="component" value="Unassembled WGS sequence"/>
</dbReference>
<keyword evidence="6" id="KW-0804">Transcription</keyword>
<dbReference type="InterPro" id="IPR050848">
    <property type="entry name" value="Homeobox_TF"/>
</dbReference>
<evidence type="ECO:0000256" key="1">
    <source>
        <dbReference type="ARBA" id="ARBA00004123"/>
    </source>
</evidence>
<dbReference type="PROSITE" id="PS50071">
    <property type="entry name" value="HOMEOBOX_2"/>
    <property type="match status" value="1"/>
</dbReference>
<dbReference type="SMART" id="SM00389">
    <property type="entry name" value="HOX"/>
    <property type="match status" value="1"/>
</dbReference>
<evidence type="ECO:0000256" key="11">
    <source>
        <dbReference type="SAM" id="MobiDB-lite"/>
    </source>
</evidence>
<dbReference type="Pfam" id="PF00046">
    <property type="entry name" value="Homeodomain"/>
    <property type="match status" value="1"/>
</dbReference>
<evidence type="ECO:0000256" key="3">
    <source>
        <dbReference type="ARBA" id="ARBA00023015"/>
    </source>
</evidence>
<keyword evidence="2" id="KW-0217">Developmental protein</keyword>
<feature type="region of interest" description="Disordered" evidence="11">
    <location>
        <begin position="1"/>
        <end position="87"/>
    </location>
</feature>
<evidence type="ECO:0000259" key="12">
    <source>
        <dbReference type="PROSITE" id="PS50071"/>
    </source>
</evidence>
<dbReference type="InterPro" id="IPR009057">
    <property type="entry name" value="Homeodomain-like_sf"/>
</dbReference>
<dbReference type="InterPro" id="IPR017970">
    <property type="entry name" value="Homeobox_CS"/>
</dbReference>
<dbReference type="SUPFAM" id="SSF46689">
    <property type="entry name" value="Homeodomain-like"/>
    <property type="match status" value="1"/>
</dbReference>
<protein>
    <submittedName>
        <fullName evidence="13">(Atlantic silverside) hypothetical protein</fullName>
    </submittedName>
</protein>
<evidence type="ECO:0000256" key="10">
    <source>
        <dbReference type="RuleBase" id="RU000682"/>
    </source>
</evidence>
<dbReference type="Gene3D" id="1.10.10.60">
    <property type="entry name" value="Homeodomain-like"/>
    <property type="match status" value="1"/>
</dbReference>
<evidence type="ECO:0000313" key="14">
    <source>
        <dbReference type="Proteomes" id="UP000677803"/>
    </source>
</evidence>
<dbReference type="OrthoDB" id="6159439at2759"/>
<keyword evidence="7 9" id="KW-0539">Nucleus</keyword>
<dbReference type="EMBL" id="CAJRST010000891">
    <property type="protein sequence ID" value="CAG5865255.1"/>
    <property type="molecule type" value="Genomic_DNA"/>
</dbReference>
<gene>
    <name evidence="13" type="ORF">MMEN_LOCUS1900</name>
</gene>
<dbReference type="AlphaFoldDB" id="A0A8S4AEL8"/>
<dbReference type="GO" id="GO:0005634">
    <property type="term" value="C:nucleus"/>
    <property type="evidence" value="ECO:0007669"/>
    <property type="project" value="UniProtKB-SubCell"/>
</dbReference>
<evidence type="ECO:0000256" key="7">
    <source>
        <dbReference type="ARBA" id="ARBA00023242"/>
    </source>
</evidence>
<reference evidence="13" key="1">
    <citation type="submission" date="2021-05" db="EMBL/GenBank/DDBJ databases">
        <authorList>
            <person name="Tigano A."/>
        </authorList>
    </citation>
    <scope>NUCLEOTIDE SEQUENCE</scope>
</reference>
<dbReference type="GO" id="GO:0000981">
    <property type="term" value="F:DNA-binding transcription factor activity, RNA polymerase II-specific"/>
    <property type="evidence" value="ECO:0007669"/>
    <property type="project" value="InterPro"/>
</dbReference>
<dbReference type="InterPro" id="IPR001356">
    <property type="entry name" value="HD"/>
</dbReference>
<sequence>MKTHALPEPKLPQTRRTPFTVEDILDPGKFTGKGTDSGALDVRHEAPDEEGHNPPDPPGSPPVSGRGPAPPVSGRGPAPPVSGRRRRRTAFTAEQLRFLELTFGGRHYLSAAERRAMAAALKLTETQVKVWFQNRRTKRRKALMEGREEEEDRPPPPSFIPICCTNIWRPIQMFTPLPFAPFLLHT</sequence>
<comment type="similarity">
    <text evidence="8">Belongs to the BAR homeobox family.</text>
</comment>
<comment type="subcellular location">
    <subcellularLocation>
        <location evidence="1 9 10">Nucleus</location>
    </subcellularLocation>
</comment>
<evidence type="ECO:0000256" key="4">
    <source>
        <dbReference type="ARBA" id="ARBA00023125"/>
    </source>
</evidence>
<evidence type="ECO:0000256" key="5">
    <source>
        <dbReference type="ARBA" id="ARBA00023155"/>
    </source>
</evidence>
<keyword evidence="4 9" id="KW-0238">DNA-binding</keyword>
<proteinExistence type="inferred from homology"/>
<dbReference type="InterPro" id="IPR020479">
    <property type="entry name" value="HD_metazoa"/>
</dbReference>
<dbReference type="GO" id="GO:0003677">
    <property type="term" value="F:DNA binding"/>
    <property type="evidence" value="ECO:0007669"/>
    <property type="project" value="UniProtKB-UniRule"/>
</dbReference>
<dbReference type="CDD" id="cd00086">
    <property type="entry name" value="homeodomain"/>
    <property type="match status" value="1"/>
</dbReference>
<feature type="compositionally biased region" description="Low complexity" evidence="11">
    <location>
        <begin position="62"/>
        <end position="76"/>
    </location>
</feature>
<evidence type="ECO:0000256" key="8">
    <source>
        <dbReference type="ARBA" id="ARBA00038196"/>
    </source>
</evidence>
<evidence type="ECO:0000256" key="9">
    <source>
        <dbReference type="PROSITE-ProRule" id="PRU00108"/>
    </source>
</evidence>
<accession>A0A8S4AEL8</accession>
<keyword evidence="3" id="KW-0805">Transcription regulation</keyword>
<keyword evidence="14" id="KW-1185">Reference proteome</keyword>
<feature type="DNA-binding region" description="Homeobox" evidence="9">
    <location>
        <begin position="84"/>
        <end position="143"/>
    </location>
</feature>